<feature type="region of interest" description="Disordered" evidence="1">
    <location>
        <begin position="88"/>
        <end position="107"/>
    </location>
</feature>
<evidence type="ECO:0000313" key="3">
    <source>
        <dbReference type="Proteomes" id="UP000237839"/>
    </source>
</evidence>
<name>A0A2S9H0D0_9BURK</name>
<evidence type="ECO:0000256" key="1">
    <source>
        <dbReference type="SAM" id="MobiDB-lite"/>
    </source>
</evidence>
<feature type="compositionally biased region" description="Polar residues" evidence="1">
    <location>
        <begin position="11"/>
        <end position="36"/>
    </location>
</feature>
<gene>
    <name evidence="2" type="ORF">S2091_1826</name>
</gene>
<dbReference type="RefSeq" id="WP_105531488.1">
    <property type="nucleotide sequence ID" value="NZ_PUGF01000007.1"/>
</dbReference>
<dbReference type="AlphaFoldDB" id="A0A2S9H0D0"/>
<dbReference type="Proteomes" id="UP000237839">
    <property type="component" value="Unassembled WGS sequence"/>
</dbReference>
<sequence length="107" mass="12379">MQARALKPSEQMRQQQVSATTQMRNKNVSQVMDTRPTQIAQRRLQETSNSSVRALQLKTVQAKMTAQRQEKEGLLQGKFEAVQRVEEEEPLQAKFEPVQRVEEEEPL</sequence>
<comment type="caution">
    <text evidence="2">The sequence shown here is derived from an EMBL/GenBank/DDBJ whole genome shotgun (WGS) entry which is preliminary data.</text>
</comment>
<dbReference type="EMBL" id="PUGF01000007">
    <property type="protein sequence ID" value="PRC93439.1"/>
    <property type="molecule type" value="Genomic_DNA"/>
</dbReference>
<reference evidence="2 3" key="1">
    <citation type="submission" date="2018-02" db="EMBL/GenBank/DDBJ databases">
        <title>Solimicrobium silvestre gen. nov., sp. nov., isolated from alpine forest soil.</title>
        <authorList>
            <person name="Margesin R."/>
            <person name="Albuquerque L."/>
            <person name="Zhang D.-C."/>
            <person name="Froufe H.J.C."/>
            <person name="Severino R."/>
            <person name="Roxo I."/>
            <person name="Egas C."/>
            <person name="Da Costa M.S."/>
        </authorList>
    </citation>
    <scope>NUCLEOTIDE SEQUENCE [LARGE SCALE GENOMIC DNA]</scope>
    <source>
        <strain evidence="2 3">S20-91</strain>
    </source>
</reference>
<protein>
    <submittedName>
        <fullName evidence="2">Uncharacterized protein</fullName>
    </submittedName>
</protein>
<proteinExistence type="predicted"/>
<keyword evidence="3" id="KW-1185">Reference proteome</keyword>
<organism evidence="2 3">
    <name type="scientific">Solimicrobium silvestre</name>
    <dbReference type="NCBI Taxonomy" id="2099400"/>
    <lineage>
        <taxon>Bacteria</taxon>
        <taxon>Pseudomonadati</taxon>
        <taxon>Pseudomonadota</taxon>
        <taxon>Betaproteobacteria</taxon>
        <taxon>Burkholderiales</taxon>
        <taxon>Oxalobacteraceae</taxon>
        <taxon>Solimicrobium</taxon>
    </lineage>
</organism>
<feature type="region of interest" description="Disordered" evidence="1">
    <location>
        <begin position="1"/>
        <end position="36"/>
    </location>
</feature>
<evidence type="ECO:0000313" key="2">
    <source>
        <dbReference type="EMBL" id="PRC93439.1"/>
    </source>
</evidence>
<accession>A0A2S9H0D0</accession>